<name>A0A7J7DNX5_TRIWF</name>
<organism evidence="2 3">
    <name type="scientific">Tripterygium wilfordii</name>
    <name type="common">Thunder God vine</name>
    <dbReference type="NCBI Taxonomy" id="458696"/>
    <lineage>
        <taxon>Eukaryota</taxon>
        <taxon>Viridiplantae</taxon>
        <taxon>Streptophyta</taxon>
        <taxon>Embryophyta</taxon>
        <taxon>Tracheophyta</taxon>
        <taxon>Spermatophyta</taxon>
        <taxon>Magnoliopsida</taxon>
        <taxon>eudicotyledons</taxon>
        <taxon>Gunneridae</taxon>
        <taxon>Pentapetalae</taxon>
        <taxon>rosids</taxon>
        <taxon>fabids</taxon>
        <taxon>Celastrales</taxon>
        <taxon>Celastraceae</taxon>
        <taxon>Tripterygium</taxon>
    </lineage>
</organism>
<dbReference type="AlphaFoldDB" id="A0A7J7DNX5"/>
<feature type="compositionally biased region" description="Polar residues" evidence="1">
    <location>
        <begin position="63"/>
        <end position="81"/>
    </location>
</feature>
<evidence type="ECO:0000313" key="3">
    <source>
        <dbReference type="Proteomes" id="UP000593562"/>
    </source>
</evidence>
<protein>
    <submittedName>
        <fullName evidence="2">Uncharacterized protein</fullName>
    </submittedName>
</protein>
<sequence length="81" mass="8980">MADELDSTVIFSEQTVALLLDKMVDVLGRNSQPSTPFEASEMADIIDFLHHVVHYEEQGGPVQANSKQAQTRDPGSFWESS</sequence>
<dbReference type="InParanoid" id="A0A7J7DNX5"/>
<comment type="caution">
    <text evidence="2">The sequence shown here is derived from an EMBL/GenBank/DDBJ whole genome shotgun (WGS) entry which is preliminary data.</text>
</comment>
<dbReference type="EMBL" id="JAAARO010000005">
    <property type="protein sequence ID" value="KAF5748038.1"/>
    <property type="molecule type" value="Genomic_DNA"/>
</dbReference>
<evidence type="ECO:0000256" key="1">
    <source>
        <dbReference type="SAM" id="MobiDB-lite"/>
    </source>
</evidence>
<keyword evidence="3" id="KW-1185">Reference proteome</keyword>
<accession>A0A7J7DNX5</accession>
<gene>
    <name evidence="2" type="ORF">HS088_TW05G00770</name>
</gene>
<reference evidence="2 3" key="1">
    <citation type="journal article" date="2020" name="Nat. Commun.">
        <title>Genome of Tripterygium wilfordii and identification of cytochrome P450 involved in triptolide biosynthesis.</title>
        <authorList>
            <person name="Tu L."/>
            <person name="Su P."/>
            <person name="Zhang Z."/>
            <person name="Gao L."/>
            <person name="Wang J."/>
            <person name="Hu T."/>
            <person name="Zhou J."/>
            <person name="Zhang Y."/>
            <person name="Zhao Y."/>
            <person name="Liu Y."/>
            <person name="Song Y."/>
            <person name="Tong Y."/>
            <person name="Lu Y."/>
            <person name="Yang J."/>
            <person name="Xu C."/>
            <person name="Jia M."/>
            <person name="Peters R.J."/>
            <person name="Huang L."/>
            <person name="Gao W."/>
        </authorList>
    </citation>
    <scope>NUCLEOTIDE SEQUENCE [LARGE SCALE GENOMIC DNA]</scope>
    <source>
        <strain evidence="3">cv. XIE 37</strain>
        <tissue evidence="2">Leaf</tissue>
    </source>
</reference>
<evidence type="ECO:0000313" key="2">
    <source>
        <dbReference type="EMBL" id="KAF5748038.1"/>
    </source>
</evidence>
<feature type="region of interest" description="Disordered" evidence="1">
    <location>
        <begin position="59"/>
        <end position="81"/>
    </location>
</feature>
<dbReference type="Proteomes" id="UP000593562">
    <property type="component" value="Unassembled WGS sequence"/>
</dbReference>
<proteinExistence type="predicted"/>